<feature type="compositionally biased region" description="Polar residues" evidence="1">
    <location>
        <begin position="919"/>
        <end position="928"/>
    </location>
</feature>
<feature type="compositionally biased region" description="Polar residues" evidence="1">
    <location>
        <begin position="606"/>
        <end position="615"/>
    </location>
</feature>
<feature type="region of interest" description="Disordered" evidence="1">
    <location>
        <begin position="967"/>
        <end position="991"/>
    </location>
</feature>
<sequence length="1383" mass="151883">MAWDTCRHRDNPQPWTPRRSKSGVDELDFKRSSIFSTKLDMKMDHEAPLSPIEEEESAEAIITPLQVKLTLRFLDPVVRSVFNRTYSSSQSFVPTDRLCRGLLRRIEHCSEELITRKDSGALTPTQCLLKGPKDLRFEISFQIYRKDHSGVWAEKVLRSYQKQPLTSASAMDILRSTHSIIGIFLKRHDDQFRWIDEPAQEYFSDKPATYQPSPTGPLDLACIPRSRFIESTQRWEAVPGYTLEFTFESKDSSRSQPDIKRVLKVDSTQTAPLNLSLAEDLSWQAYRAVEDVLDSTKHAFDMEHAHCEVVDGVPDCGCQHFVQDALRLELRSANNLGPTYDHLCRSIQSRLRLFKHPTGQDCDEFVNMVRACLQKLRNRTDEKLSMLNDFDFRIVELIGHGWQVKNPARFVIDGKQSYTRRSIEALLDRIRTGVGDVLRGHDVAIRMIAYKRGHLILDKALISRNHQESPDHIPTTASEDEQRIFVARLKARIQEDIDIICKDTCSLEDIPEFASEHEQALRLRTTRSHHFKPRSMASHGSLHTLAGAPGVFTEPPIPPCVPTRKSSRVFPLVPIRHNDEEERPSSIDTSARDSAIGMNPDRNHRTSGGSHSLEPSASARGPKNHREDAPRGDESFGLRPAAELRRARDVVDDSSSSILTYSSLPALTESETPSPGQSMLITPNCVRDPSPKPDGSPFFKDSDSGLFMMSTPESNISHIPEPDLLGPKPSAAPFGRPRTPLNEDAQDPASPGTPRASRGFESADTSTVSGASRKIRHAVKGGIETQMAVKDDVTVGFVSRDIGASDTKADDTVDTVDPVSTDTIEEDLPTEGWLVHSEELVVEEDAPSFADREELDGVPGIDDSGSSELLKPRLGETVTKEDSKIELPEEQTHAETDQIVASPASEQADQRARWGGDNTHPSGPTETPESILRNDPNKDVVGSEVACSDNALNLCTEDEMSQSKVDCFEEDGNPNEQDIAPHQSPLGDCISSESTETDLRLIVVSEISKSGHLVPFTDSVSDVKQCSEVTEPPRPEEVEKHIELGQPEDSAPDECSDAREIALSGPETCATEPEAASGTSGAIIVRDGAKTGLETTGSTPNEPINVSESLSGPSYTDSAFVAEQVASVRIVPPRSVSSSEITSSPRPSSTQSGPGGSYLHPLHVFKLGTSNRDSTCSFSSSSEWEDYVSEARLSTDSVDTFRTTSLSEADDERLPQPDPPKGLGKSTAGFLGLRESRWASFGIRGALTGPHAFDRASAASSVPQEPGHKAHGEQPVVKNDEPIARAGTPHVRPSTRKMLHLSHKRSNSFVVFPGPYIKAPKLNKKESKDLKARETASLKREKGVKPAVTGNSPDDGAGRFPRAMMLVAGLAMVSSVVDKNSAS</sequence>
<feature type="region of interest" description="Disordered" evidence="1">
    <location>
        <begin position="1205"/>
        <end position="1227"/>
    </location>
</feature>
<feature type="region of interest" description="Disordered" evidence="1">
    <location>
        <begin position="1"/>
        <end position="23"/>
    </location>
</feature>
<dbReference type="OrthoDB" id="5144858at2759"/>
<feature type="compositionally biased region" description="Low complexity" evidence="1">
    <location>
        <begin position="653"/>
        <end position="663"/>
    </location>
</feature>
<evidence type="ECO:0000313" key="2">
    <source>
        <dbReference type="EMBL" id="ROW01678.1"/>
    </source>
</evidence>
<feature type="region of interest" description="Disordered" evidence="1">
    <location>
        <begin position="574"/>
        <end position="703"/>
    </location>
</feature>
<feature type="compositionally biased region" description="Basic and acidic residues" evidence="1">
    <location>
        <begin position="870"/>
        <end position="896"/>
    </location>
</feature>
<evidence type="ECO:0000313" key="3">
    <source>
        <dbReference type="Proteomes" id="UP000284375"/>
    </source>
</evidence>
<gene>
    <name evidence="2" type="ORF">VSDG_02054</name>
</gene>
<evidence type="ECO:0008006" key="4">
    <source>
        <dbReference type="Google" id="ProtNLM"/>
    </source>
</evidence>
<keyword evidence="3" id="KW-1185">Reference proteome</keyword>
<feature type="compositionally biased region" description="Basic and acidic residues" evidence="1">
    <location>
        <begin position="1"/>
        <end position="11"/>
    </location>
</feature>
<organism evidence="2 3">
    <name type="scientific">Cytospora chrysosperma</name>
    <name type="common">Cytospora canker fungus</name>
    <name type="synonym">Sphaeria chrysosperma</name>
    <dbReference type="NCBI Taxonomy" id="252740"/>
    <lineage>
        <taxon>Eukaryota</taxon>
        <taxon>Fungi</taxon>
        <taxon>Dikarya</taxon>
        <taxon>Ascomycota</taxon>
        <taxon>Pezizomycotina</taxon>
        <taxon>Sordariomycetes</taxon>
        <taxon>Sordariomycetidae</taxon>
        <taxon>Diaporthales</taxon>
        <taxon>Cytosporaceae</taxon>
        <taxon>Cytospora</taxon>
    </lineage>
</organism>
<evidence type="ECO:0000256" key="1">
    <source>
        <dbReference type="SAM" id="MobiDB-lite"/>
    </source>
</evidence>
<feature type="region of interest" description="Disordered" evidence="1">
    <location>
        <begin position="1064"/>
        <end position="1083"/>
    </location>
</feature>
<name>A0A423WE90_CYTCH</name>
<dbReference type="Proteomes" id="UP000284375">
    <property type="component" value="Unassembled WGS sequence"/>
</dbReference>
<feature type="compositionally biased region" description="Low complexity" evidence="1">
    <location>
        <begin position="1131"/>
        <end position="1150"/>
    </location>
</feature>
<dbReference type="EMBL" id="LJZO01000006">
    <property type="protein sequence ID" value="ROW01678.1"/>
    <property type="molecule type" value="Genomic_DNA"/>
</dbReference>
<feature type="compositionally biased region" description="Polar residues" evidence="1">
    <location>
        <begin position="1093"/>
        <end position="1114"/>
    </location>
</feature>
<feature type="region of interest" description="Disordered" evidence="1">
    <location>
        <begin position="1089"/>
        <end position="1114"/>
    </location>
</feature>
<feature type="compositionally biased region" description="Basic and acidic residues" evidence="1">
    <location>
        <begin position="576"/>
        <end position="585"/>
    </location>
</feature>
<feature type="region of interest" description="Disordered" evidence="1">
    <location>
        <begin position="1323"/>
        <end position="1359"/>
    </location>
</feature>
<comment type="caution">
    <text evidence="2">The sequence shown here is derived from an EMBL/GenBank/DDBJ whole genome shotgun (WGS) entry which is preliminary data.</text>
</comment>
<proteinExistence type="predicted"/>
<accession>A0A423WE90</accession>
<feature type="region of interest" description="Disordered" evidence="1">
    <location>
        <begin position="1131"/>
        <end position="1161"/>
    </location>
</feature>
<reference evidence="2 3" key="1">
    <citation type="submission" date="2015-09" db="EMBL/GenBank/DDBJ databases">
        <title>Host preference determinants of Valsa canker pathogens revealed by comparative genomics.</title>
        <authorList>
            <person name="Yin Z."/>
            <person name="Huang L."/>
        </authorList>
    </citation>
    <scope>NUCLEOTIDE SEQUENCE [LARGE SCALE GENOMIC DNA]</scope>
    <source>
        <strain evidence="2 3">YSFL</strain>
    </source>
</reference>
<feature type="compositionally biased region" description="Basic and acidic residues" evidence="1">
    <location>
        <begin position="624"/>
        <end position="651"/>
    </location>
</feature>
<protein>
    <recommendedName>
        <fullName evidence="4">Pt repeat family protein</fullName>
    </recommendedName>
</protein>
<feature type="region of interest" description="Disordered" evidence="1">
    <location>
        <begin position="847"/>
        <end position="939"/>
    </location>
</feature>
<dbReference type="STRING" id="252740.A0A423WE90"/>
<feature type="region of interest" description="Disordered" evidence="1">
    <location>
        <begin position="715"/>
        <end position="772"/>
    </location>
</feature>
<feature type="compositionally biased region" description="Basic and acidic residues" evidence="1">
    <location>
        <begin position="1323"/>
        <end position="1344"/>
    </location>
</feature>
<feature type="compositionally biased region" description="Polar residues" evidence="1">
    <location>
        <begin position="669"/>
        <end position="681"/>
    </location>
</feature>